<feature type="region of interest" description="Disordered" evidence="1">
    <location>
        <begin position="148"/>
        <end position="174"/>
    </location>
</feature>
<dbReference type="PANTHER" id="PTHR35585:SF1">
    <property type="entry name" value="HHE DOMAIN PROTEIN (AFU_ORTHOLOGUE AFUA_4G00730)"/>
    <property type="match status" value="1"/>
</dbReference>
<evidence type="ECO:0000313" key="3">
    <source>
        <dbReference type="EMBL" id="NYE49273.1"/>
    </source>
</evidence>
<evidence type="ECO:0000256" key="1">
    <source>
        <dbReference type="SAM" id="MobiDB-lite"/>
    </source>
</evidence>
<accession>A0A852U2W4</accession>
<dbReference type="Pfam" id="PF01814">
    <property type="entry name" value="Hemerythrin"/>
    <property type="match status" value="1"/>
</dbReference>
<keyword evidence="4" id="KW-1185">Reference proteome</keyword>
<evidence type="ECO:0000259" key="2">
    <source>
        <dbReference type="Pfam" id="PF01814"/>
    </source>
</evidence>
<gene>
    <name evidence="3" type="ORF">HDA32_004393</name>
</gene>
<dbReference type="RefSeq" id="WP_179644966.1">
    <property type="nucleotide sequence ID" value="NZ_BAAAYY010000031.1"/>
</dbReference>
<dbReference type="PANTHER" id="PTHR35585">
    <property type="entry name" value="HHE DOMAIN PROTEIN (AFU_ORTHOLOGUE AFUA_4G00730)"/>
    <property type="match status" value="1"/>
</dbReference>
<dbReference type="AlphaFoldDB" id="A0A852U2W4"/>
<dbReference type="Proteomes" id="UP000589036">
    <property type="component" value="Unassembled WGS sequence"/>
</dbReference>
<name>A0A852U2W4_9ACTN</name>
<organism evidence="3 4">
    <name type="scientific">Spinactinospora alkalitolerans</name>
    <dbReference type="NCBI Taxonomy" id="687207"/>
    <lineage>
        <taxon>Bacteria</taxon>
        <taxon>Bacillati</taxon>
        <taxon>Actinomycetota</taxon>
        <taxon>Actinomycetes</taxon>
        <taxon>Streptosporangiales</taxon>
        <taxon>Nocardiopsidaceae</taxon>
        <taxon>Spinactinospora</taxon>
    </lineage>
</organism>
<dbReference type="InterPro" id="IPR012312">
    <property type="entry name" value="Hemerythrin-like"/>
</dbReference>
<evidence type="ECO:0000313" key="4">
    <source>
        <dbReference type="Proteomes" id="UP000589036"/>
    </source>
</evidence>
<protein>
    <submittedName>
        <fullName evidence="3">Hemerythrin superfamily protein</fullName>
    </submittedName>
</protein>
<dbReference type="EMBL" id="JACCCC010000001">
    <property type="protein sequence ID" value="NYE49273.1"/>
    <property type="molecule type" value="Genomic_DNA"/>
</dbReference>
<feature type="domain" description="Hemerythrin-like" evidence="2">
    <location>
        <begin position="5"/>
        <end position="117"/>
    </location>
</feature>
<proteinExistence type="predicted"/>
<sequence length="174" mass="20250">MARDAITLIKQDHRDMEEMFDRLSRNRDERSRLLPEMAARFLAHSRAEEQQVYPVVAREAGERKEVHHGAEEHHEAEAMLRRLQETDPGSAQFDDRLKEFVDAVKHHIEEEESEVLPGLADAVGKDRLKELGDAFDRMRQEEVRRLMAGSAEERSKMVKEQLAEEVDRARRASH</sequence>
<dbReference type="Gene3D" id="1.20.120.520">
    <property type="entry name" value="nmb1532 protein domain like"/>
    <property type="match status" value="1"/>
</dbReference>
<reference evidence="3 4" key="1">
    <citation type="submission" date="2020-07" db="EMBL/GenBank/DDBJ databases">
        <title>Sequencing the genomes of 1000 actinobacteria strains.</title>
        <authorList>
            <person name="Klenk H.-P."/>
        </authorList>
    </citation>
    <scope>NUCLEOTIDE SEQUENCE [LARGE SCALE GENOMIC DNA]</scope>
    <source>
        <strain evidence="3 4">CXB654</strain>
    </source>
</reference>
<comment type="caution">
    <text evidence="3">The sequence shown here is derived from an EMBL/GenBank/DDBJ whole genome shotgun (WGS) entry which is preliminary data.</text>
</comment>